<evidence type="ECO:0000313" key="4">
    <source>
        <dbReference type="Proteomes" id="UP001627154"/>
    </source>
</evidence>
<dbReference type="SUPFAM" id="SSF160350">
    <property type="entry name" value="Rnp2-like"/>
    <property type="match status" value="1"/>
</dbReference>
<dbReference type="Proteomes" id="UP001627154">
    <property type="component" value="Unassembled WGS sequence"/>
</dbReference>
<protein>
    <submittedName>
        <fullName evidence="3">Uncharacterized protein</fullName>
    </submittedName>
</protein>
<dbReference type="GO" id="GO:1902555">
    <property type="term" value="C:endoribonuclease complex"/>
    <property type="evidence" value="ECO:0007669"/>
    <property type="project" value="UniProtKB-ARBA"/>
</dbReference>
<organism evidence="3 4">
    <name type="scientific">Trichogramma kaykai</name>
    <dbReference type="NCBI Taxonomy" id="54128"/>
    <lineage>
        <taxon>Eukaryota</taxon>
        <taxon>Metazoa</taxon>
        <taxon>Ecdysozoa</taxon>
        <taxon>Arthropoda</taxon>
        <taxon>Hexapoda</taxon>
        <taxon>Insecta</taxon>
        <taxon>Pterygota</taxon>
        <taxon>Neoptera</taxon>
        <taxon>Endopterygota</taxon>
        <taxon>Hymenoptera</taxon>
        <taxon>Apocrita</taxon>
        <taxon>Proctotrupomorpha</taxon>
        <taxon>Chalcidoidea</taxon>
        <taxon>Trichogrammatidae</taxon>
        <taxon>Trichogramma</taxon>
    </lineage>
</organism>
<accession>A0ABD2X191</accession>
<dbReference type="Gene3D" id="3.30.70.3250">
    <property type="entry name" value="Ribonuclease P, Pop5 subunit"/>
    <property type="match status" value="1"/>
</dbReference>
<sequence length="111" mass="12779">MHYLEVYLHFINEPKEPFTAVQVKNQVKIAVEHLLGTEGVQKFDLLKYNKQKKKFILRCDSNDYVKLRAALTVASSFEGEPCSFNVTRATPNLLSLSANSRTYHHQHSINE</sequence>
<gene>
    <name evidence="3" type="ORF">TKK_007952</name>
</gene>
<comment type="caution">
    <text evidence="3">The sequence shown here is derived from an EMBL/GenBank/DDBJ whole genome shotgun (WGS) entry which is preliminary data.</text>
</comment>
<evidence type="ECO:0000256" key="1">
    <source>
        <dbReference type="ARBA" id="ARBA00010800"/>
    </source>
</evidence>
<dbReference type="GO" id="GO:1990904">
    <property type="term" value="C:ribonucleoprotein complex"/>
    <property type="evidence" value="ECO:0007669"/>
    <property type="project" value="UniProtKB-ARBA"/>
</dbReference>
<dbReference type="AlphaFoldDB" id="A0ABD2X191"/>
<keyword evidence="2" id="KW-0819">tRNA processing</keyword>
<dbReference type="PANTHER" id="PTHR15441:SF1">
    <property type="entry name" value="RIBONUCLEASE P PROTEIN SUBUNIT P14"/>
    <property type="match status" value="1"/>
</dbReference>
<name>A0ABD2X191_9HYME</name>
<dbReference type="EMBL" id="JBJJXI010000059">
    <property type="protein sequence ID" value="KAL3398850.1"/>
    <property type="molecule type" value="Genomic_DNA"/>
</dbReference>
<dbReference type="Pfam" id="PF01900">
    <property type="entry name" value="RNase_P_Rpp14"/>
    <property type="match status" value="1"/>
</dbReference>
<dbReference type="InterPro" id="IPR002759">
    <property type="entry name" value="Pop5/Rpp14/Rnp2-like"/>
</dbReference>
<reference evidence="3 4" key="1">
    <citation type="journal article" date="2024" name="bioRxiv">
        <title>A reference genome for Trichogramma kaykai: A tiny desert-dwelling parasitoid wasp with competing sex-ratio distorters.</title>
        <authorList>
            <person name="Culotta J."/>
            <person name="Lindsey A.R."/>
        </authorList>
    </citation>
    <scope>NUCLEOTIDE SEQUENCE [LARGE SCALE GENOMIC DNA]</scope>
    <source>
        <strain evidence="3 4">KSX58</strain>
    </source>
</reference>
<evidence type="ECO:0000256" key="2">
    <source>
        <dbReference type="ARBA" id="ARBA00022694"/>
    </source>
</evidence>
<keyword evidence="4" id="KW-1185">Reference proteome</keyword>
<dbReference type="PANTHER" id="PTHR15441">
    <property type="entry name" value="RIBONUCLEASE P PROTEIN SUBUNIT P14"/>
    <property type="match status" value="1"/>
</dbReference>
<dbReference type="InterPro" id="IPR038085">
    <property type="entry name" value="Rnp2-like_sf"/>
</dbReference>
<comment type="similarity">
    <text evidence="1">Belongs to the eukaryotic/archaeal RNase P protein component 2 family.</text>
</comment>
<dbReference type="GO" id="GO:0008033">
    <property type="term" value="P:tRNA processing"/>
    <property type="evidence" value="ECO:0007669"/>
    <property type="project" value="UniProtKB-KW"/>
</dbReference>
<proteinExistence type="inferred from homology"/>
<evidence type="ECO:0000313" key="3">
    <source>
        <dbReference type="EMBL" id="KAL3398850.1"/>
    </source>
</evidence>